<feature type="region of interest" description="Disordered" evidence="1">
    <location>
        <begin position="121"/>
        <end position="141"/>
    </location>
</feature>
<evidence type="ECO:0000256" key="1">
    <source>
        <dbReference type="SAM" id="MobiDB-lite"/>
    </source>
</evidence>
<dbReference type="AlphaFoldDB" id="A0AAE0NXM5"/>
<evidence type="ECO:0000313" key="3">
    <source>
        <dbReference type="Proteomes" id="UP001285441"/>
    </source>
</evidence>
<dbReference type="EMBL" id="JAULSW010000002">
    <property type="protein sequence ID" value="KAK3389310.1"/>
    <property type="molecule type" value="Genomic_DNA"/>
</dbReference>
<dbReference type="Proteomes" id="UP001285441">
    <property type="component" value="Unassembled WGS sequence"/>
</dbReference>
<reference evidence="2" key="1">
    <citation type="journal article" date="2023" name="Mol. Phylogenet. Evol.">
        <title>Genome-scale phylogeny and comparative genomics of the fungal order Sordariales.</title>
        <authorList>
            <person name="Hensen N."/>
            <person name="Bonometti L."/>
            <person name="Westerberg I."/>
            <person name="Brannstrom I.O."/>
            <person name="Guillou S."/>
            <person name="Cros-Aarteil S."/>
            <person name="Calhoun S."/>
            <person name="Haridas S."/>
            <person name="Kuo A."/>
            <person name="Mondo S."/>
            <person name="Pangilinan J."/>
            <person name="Riley R."/>
            <person name="LaButti K."/>
            <person name="Andreopoulos B."/>
            <person name="Lipzen A."/>
            <person name="Chen C."/>
            <person name="Yan M."/>
            <person name="Daum C."/>
            <person name="Ng V."/>
            <person name="Clum A."/>
            <person name="Steindorff A."/>
            <person name="Ohm R.A."/>
            <person name="Martin F."/>
            <person name="Silar P."/>
            <person name="Natvig D.O."/>
            <person name="Lalanne C."/>
            <person name="Gautier V."/>
            <person name="Ament-Velasquez S.L."/>
            <person name="Kruys A."/>
            <person name="Hutchinson M.I."/>
            <person name="Powell A.J."/>
            <person name="Barry K."/>
            <person name="Miller A.N."/>
            <person name="Grigoriev I.V."/>
            <person name="Debuchy R."/>
            <person name="Gladieux P."/>
            <person name="Hiltunen Thoren M."/>
            <person name="Johannesson H."/>
        </authorList>
    </citation>
    <scope>NUCLEOTIDE SEQUENCE</scope>
    <source>
        <strain evidence="2">CBS 232.78</strain>
    </source>
</reference>
<organism evidence="2 3">
    <name type="scientific">Podospora didyma</name>
    <dbReference type="NCBI Taxonomy" id="330526"/>
    <lineage>
        <taxon>Eukaryota</taxon>
        <taxon>Fungi</taxon>
        <taxon>Dikarya</taxon>
        <taxon>Ascomycota</taxon>
        <taxon>Pezizomycotina</taxon>
        <taxon>Sordariomycetes</taxon>
        <taxon>Sordariomycetidae</taxon>
        <taxon>Sordariales</taxon>
        <taxon>Podosporaceae</taxon>
        <taxon>Podospora</taxon>
    </lineage>
</organism>
<gene>
    <name evidence="2" type="ORF">B0H63DRAFT_97046</name>
</gene>
<accession>A0AAE0NXM5</accession>
<sequence>MYIPTMDRSHLRPYELSVLTGTQGPASGRFGNRPCVYIHGPEAAASRHRGWGNLAPRFTRIRTGRSVRLPCVASVLIDPDVLSPVLSPICTSTKWQLIRDQQKETTTQTCQQTGSEFTQRSRRHSKCWDSGPEAHRDMNKGGSRVITTEGRLGWARICG</sequence>
<keyword evidence="3" id="KW-1185">Reference proteome</keyword>
<proteinExistence type="predicted"/>
<reference evidence="2" key="2">
    <citation type="submission" date="2023-06" db="EMBL/GenBank/DDBJ databases">
        <authorList>
            <consortium name="Lawrence Berkeley National Laboratory"/>
            <person name="Haridas S."/>
            <person name="Hensen N."/>
            <person name="Bonometti L."/>
            <person name="Westerberg I."/>
            <person name="Brannstrom I.O."/>
            <person name="Guillou S."/>
            <person name="Cros-Aarteil S."/>
            <person name="Calhoun S."/>
            <person name="Kuo A."/>
            <person name="Mondo S."/>
            <person name="Pangilinan J."/>
            <person name="Riley R."/>
            <person name="LaButti K."/>
            <person name="Andreopoulos B."/>
            <person name="Lipzen A."/>
            <person name="Chen C."/>
            <person name="Yanf M."/>
            <person name="Daum C."/>
            <person name="Ng V."/>
            <person name="Clum A."/>
            <person name="Steindorff A."/>
            <person name="Ohm R."/>
            <person name="Martin F."/>
            <person name="Silar P."/>
            <person name="Natvig D."/>
            <person name="Lalanne C."/>
            <person name="Gautier V."/>
            <person name="Ament-velasquez S.L."/>
            <person name="Kruys A."/>
            <person name="Hutchinson M.I."/>
            <person name="Powell A.J."/>
            <person name="Barry K."/>
            <person name="Miller A.N."/>
            <person name="Grigoriev I.V."/>
            <person name="Debuchy R."/>
            <person name="Gladieux P."/>
            <person name="Thoren M.H."/>
            <person name="Johannesson H."/>
        </authorList>
    </citation>
    <scope>NUCLEOTIDE SEQUENCE</scope>
    <source>
        <strain evidence="2">CBS 232.78</strain>
    </source>
</reference>
<comment type="caution">
    <text evidence="2">The sequence shown here is derived from an EMBL/GenBank/DDBJ whole genome shotgun (WGS) entry which is preliminary data.</text>
</comment>
<evidence type="ECO:0000313" key="2">
    <source>
        <dbReference type="EMBL" id="KAK3389310.1"/>
    </source>
</evidence>
<protein>
    <submittedName>
        <fullName evidence="2">Uncharacterized protein</fullName>
    </submittedName>
</protein>
<name>A0AAE0NXM5_9PEZI</name>